<feature type="domain" description="TNase-like" evidence="2">
    <location>
        <begin position="22"/>
        <end position="145"/>
    </location>
</feature>
<protein>
    <submittedName>
        <fullName evidence="3">Thermonuclease family protein</fullName>
    </submittedName>
</protein>
<evidence type="ECO:0000313" key="3">
    <source>
        <dbReference type="EMBL" id="RGP39033.1"/>
    </source>
</evidence>
<dbReference type="RefSeq" id="WP_118149758.1">
    <property type="nucleotide sequence ID" value="NZ_QWEY01000001.1"/>
</dbReference>
<keyword evidence="4" id="KW-1185">Reference proteome</keyword>
<dbReference type="Proteomes" id="UP000284547">
    <property type="component" value="Unassembled WGS sequence"/>
</dbReference>
<dbReference type="SUPFAM" id="SSF50199">
    <property type="entry name" value="Staphylococcal nuclease"/>
    <property type="match status" value="1"/>
</dbReference>
<dbReference type="PANTHER" id="PTHR12302:SF26">
    <property type="entry name" value="BLR1266 PROTEIN"/>
    <property type="match status" value="1"/>
</dbReference>
<dbReference type="SMART" id="SM00318">
    <property type="entry name" value="SNc"/>
    <property type="match status" value="1"/>
</dbReference>
<dbReference type="InterPro" id="IPR016071">
    <property type="entry name" value="Staphylococal_nuclease_OB-fold"/>
</dbReference>
<comment type="caution">
    <text evidence="3">The sequence shown here is derived from an EMBL/GenBank/DDBJ whole genome shotgun (WGS) entry which is preliminary data.</text>
</comment>
<evidence type="ECO:0000259" key="2">
    <source>
        <dbReference type="PROSITE" id="PS50830"/>
    </source>
</evidence>
<dbReference type="OrthoDB" id="9805504at2"/>
<dbReference type="Gene3D" id="2.40.50.90">
    <property type="match status" value="1"/>
</dbReference>
<dbReference type="EMBL" id="QWEY01000001">
    <property type="protein sequence ID" value="RGP39033.1"/>
    <property type="molecule type" value="Genomic_DNA"/>
</dbReference>
<gene>
    <name evidence="3" type="ORF">D1012_02670</name>
</gene>
<keyword evidence="1" id="KW-0732">Signal</keyword>
<accession>A0A411Z7L5</accession>
<feature type="chain" id="PRO_5019046081" evidence="1">
    <location>
        <begin position="23"/>
        <end position="219"/>
    </location>
</feature>
<reference evidence="3 4" key="1">
    <citation type="submission" date="2018-08" db="EMBL/GenBank/DDBJ databases">
        <title>Flavobacterium tibetense sp. nov., isolated from a wetland YonghuCo on Tibetan Plateau.</title>
        <authorList>
            <person name="Phurbu D."/>
            <person name="Lu H."/>
            <person name="Xing P."/>
        </authorList>
    </citation>
    <scope>NUCLEOTIDE SEQUENCE [LARGE SCALE GENOMIC DNA]</scope>
    <source>
        <strain evidence="3 4">DJC</strain>
    </source>
</reference>
<organism evidence="3 4">
    <name type="scientific">Pseudotabrizicola alkalilacus</name>
    <dbReference type="NCBI Taxonomy" id="2305252"/>
    <lineage>
        <taxon>Bacteria</taxon>
        <taxon>Pseudomonadati</taxon>
        <taxon>Pseudomonadota</taxon>
        <taxon>Alphaproteobacteria</taxon>
        <taxon>Rhodobacterales</taxon>
        <taxon>Paracoccaceae</taxon>
        <taxon>Pseudotabrizicola</taxon>
    </lineage>
</organism>
<proteinExistence type="predicted"/>
<dbReference type="PANTHER" id="PTHR12302">
    <property type="entry name" value="EBNA2 BINDING PROTEIN P100"/>
    <property type="match status" value="1"/>
</dbReference>
<evidence type="ECO:0000256" key="1">
    <source>
        <dbReference type="SAM" id="SignalP"/>
    </source>
</evidence>
<evidence type="ECO:0000313" key="4">
    <source>
        <dbReference type="Proteomes" id="UP000284547"/>
    </source>
</evidence>
<dbReference type="PROSITE" id="PS50830">
    <property type="entry name" value="TNASE_3"/>
    <property type="match status" value="1"/>
</dbReference>
<feature type="signal peptide" evidence="1">
    <location>
        <begin position="1"/>
        <end position="22"/>
    </location>
</feature>
<dbReference type="InterPro" id="IPR035437">
    <property type="entry name" value="SNase_OB-fold_sf"/>
</dbReference>
<name>A0A411Z7L5_9RHOB</name>
<dbReference type="Pfam" id="PF00565">
    <property type="entry name" value="SNase"/>
    <property type="match status" value="1"/>
</dbReference>
<dbReference type="AlphaFoldDB" id="A0A411Z7L5"/>
<sequence>MLTFRSLLVLVALSLAAPVAVALTREGAVRVIDGDTLEWQGQRVRLFGIDAPERGQGCDRAGQSWDCGAWSATMLTRAIANGPVTCTREDTDRYGRMVATCRAGGVDLSRAQVQTGAAQAYARYSDRYTGDEAVAKAAGHGLWAGRMTTPEVHRRRAAPATQTAPAGCDIKGNIGASGGIYHRPGQRDYAATRIDPGKGEAWFCREEDARAAGFRPARR</sequence>